<proteinExistence type="inferred from homology"/>
<evidence type="ECO:0000313" key="7">
    <source>
        <dbReference type="Proteomes" id="UP001246372"/>
    </source>
</evidence>
<dbReference type="InterPro" id="IPR036388">
    <property type="entry name" value="WH-like_DNA-bd_sf"/>
</dbReference>
<dbReference type="CDD" id="cd08422">
    <property type="entry name" value="PBP2_CrgA_like"/>
    <property type="match status" value="1"/>
</dbReference>
<dbReference type="SUPFAM" id="SSF53850">
    <property type="entry name" value="Periplasmic binding protein-like II"/>
    <property type="match status" value="1"/>
</dbReference>
<dbReference type="InterPro" id="IPR005119">
    <property type="entry name" value="LysR_subst-bd"/>
</dbReference>
<dbReference type="Gene3D" id="3.40.190.290">
    <property type="match status" value="1"/>
</dbReference>
<comment type="caution">
    <text evidence="6">The sequence shown here is derived from an EMBL/GenBank/DDBJ whole genome shotgun (WGS) entry which is preliminary data.</text>
</comment>
<sequence length="320" mass="34909">MNEALSGDRLGLLQTFVRIVEAGSLSAAASQLGTTQPTVSRRLRALEHSLGQQLAQRSTHAWRLTEAGRQCYERAKLLLEDWSAMQAQLRGAQDEPEGLLRVMVPHALGQLQLMGPLLALLRCAPALSVEWLLNDQAPNFSSHDLDCAIRVGAVTDPSVVALQLGQVPRILVAAPELLADRTPPSHPAALADWPWLALGSYYRHELQLHDPEGRTCKLALRPRLITDSLFALRHAAVEGLGVCAMSAWMAQPHLADGSLQCLLPGWQAESLPVHLLYPYQRYQTAKLRHFISAMRDSLSGLSGLGRDEAQASGPDAMLPT</sequence>
<keyword evidence="2" id="KW-0805">Transcription regulation</keyword>
<dbReference type="Pfam" id="PF03466">
    <property type="entry name" value="LysR_substrate"/>
    <property type="match status" value="1"/>
</dbReference>
<dbReference type="InterPro" id="IPR058163">
    <property type="entry name" value="LysR-type_TF_proteobact-type"/>
</dbReference>
<evidence type="ECO:0000256" key="4">
    <source>
        <dbReference type="ARBA" id="ARBA00023163"/>
    </source>
</evidence>
<protein>
    <submittedName>
        <fullName evidence="6">LysR family transcriptional regulator</fullName>
    </submittedName>
</protein>
<keyword evidence="4" id="KW-0804">Transcription</keyword>
<dbReference type="RefSeq" id="WP_315652417.1">
    <property type="nucleotide sequence ID" value="NZ_JAVXZY010000009.1"/>
</dbReference>
<dbReference type="Gene3D" id="1.10.10.10">
    <property type="entry name" value="Winged helix-like DNA-binding domain superfamily/Winged helix DNA-binding domain"/>
    <property type="match status" value="1"/>
</dbReference>
<dbReference type="SUPFAM" id="SSF46785">
    <property type="entry name" value="Winged helix' DNA-binding domain"/>
    <property type="match status" value="1"/>
</dbReference>
<dbReference type="InterPro" id="IPR036390">
    <property type="entry name" value="WH_DNA-bd_sf"/>
</dbReference>
<dbReference type="PROSITE" id="PS50931">
    <property type="entry name" value="HTH_LYSR"/>
    <property type="match status" value="1"/>
</dbReference>
<dbReference type="EMBL" id="JAVXZY010000009">
    <property type="protein sequence ID" value="MDT9001536.1"/>
    <property type="molecule type" value="Genomic_DNA"/>
</dbReference>
<keyword evidence="7" id="KW-1185">Reference proteome</keyword>
<accession>A0ABU3PG26</accession>
<reference evidence="6" key="1">
    <citation type="submission" date="2023-09" db="EMBL/GenBank/DDBJ databases">
        <title>Paucibacter sp. APW11 Genome sequencing and assembly.</title>
        <authorList>
            <person name="Kim I."/>
        </authorList>
    </citation>
    <scope>NUCLEOTIDE SEQUENCE</scope>
    <source>
        <strain evidence="6">APW11</strain>
    </source>
</reference>
<dbReference type="InterPro" id="IPR000847">
    <property type="entry name" value="LysR_HTH_N"/>
</dbReference>
<evidence type="ECO:0000256" key="1">
    <source>
        <dbReference type="ARBA" id="ARBA00009437"/>
    </source>
</evidence>
<evidence type="ECO:0000256" key="2">
    <source>
        <dbReference type="ARBA" id="ARBA00023015"/>
    </source>
</evidence>
<dbReference type="Pfam" id="PF00126">
    <property type="entry name" value="HTH_1"/>
    <property type="match status" value="1"/>
</dbReference>
<dbReference type="PRINTS" id="PR00039">
    <property type="entry name" value="HTHLYSR"/>
</dbReference>
<evidence type="ECO:0000259" key="5">
    <source>
        <dbReference type="PROSITE" id="PS50931"/>
    </source>
</evidence>
<organism evidence="6 7">
    <name type="scientific">Roseateles aquae</name>
    <dbReference type="NCBI Taxonomy" id="3077235"/>
    <lineage>
        <taxon>Bacteria</taxon>
        <taxon>Pseudomonadati</taxon>
        <taxon>Pseudomonadota</taxon>
        <taxon>Betaproteobacteria</taxon>
        <taxon>Burkholderiales</taxon>
        <taxon>Sphaerotilaceae</taxon>
        <taxon>Roseateles</taxon>
    </lineage>
</organism>
<dbReference type="Proteomes" id="UP001246372">
    <property type="component" value="Unassembled WGS sequence"/>
</dbReference>
<evidence type="ECO:0000313" key="6">
    <source>
        <dbReference type="EMBL" id="MDT9001536.1"/>
    </source>
</evidence>
<keyword evidence="3" id="KW-0238">DNA-binding</keyword>
<evidence type="ECO:0000256" key="3">
    <source>
        <dbReference type="ARBA" id="ARBA00023125"/>
    </source>
</evidence>
<dbReference type="PANTHER" id="PTHR30537:SF5">
    <property type="entry name" value="HTH-TYPE TRANSCRIPTIONAL ACTIVATOR TTDR-RELATED"/>
    <property type="match status" value="1"/>
</dbReference>
<feature type="domain" description="HTH lysR-type" evidence="5">
    <location>
        <begin position="8"/>
        <end position="65"/>
    </location>
</feature>
<comment type="similarity">
    <text evidence="1">Belongs to the LysR transcriptional regulatory family.</text>
</comment>
<gene>
    <name evidence="6" type="ORF">RQP53_19830</name>
</gene>
<name>A0ABU3PG26_9BURK</name>
<dbReference type="PANTHER" id="PTHR30537">
    <property type="entry name" value="HTH-TYPE TRANSCRIPTIONAL REGULATOR"/>
    <property type="match status" value="1"/>
</dbReference>